<organism evidence="2 3">
    <name type="scientific">Actinokineospora alba</name>
    <dbReference type="NCBI Taxonomy" id="504798"/>
    <lineage>
        <taxon>Bacteria</taxon>
        <taxon>Bacillati</taxon>
        <taxon>Actinomycetota</taxon>
        <taxon>Actinomycetes</taxon>
        <taxon>Pseudonocardiales</taxon>
        <taxon>Pseudonocardiaceae</taxon>
        <taxon>Actinokineospora</taxon>
    </lineage>
</organism>
<proteinExistence type="predicted"/>
<reference evidence="3" key="1">
    <citation type="submission" date="2016-10" db="EMBL/GenBank/DDBJ databases">
        <authorList>
            <person name="Varghese N."/>
            <person name="Submissions S."/>
        </authorList>
    </citation>
    <scope>NUCLEOTIDE SEQUENCE [LARGE SCALE GENOMIC DNA]</scope>
    <source>
        <strain evidence="3">IBRC-M 10655</strain>
    </source>
</reference>
<dbReference type="AlphaFoldDB" id="A0A1H0K204"/>
<accession>A0A1H0K204</accession>
<keyword evidence="1" id="KW-0732">Signal</keyword>
<dbReference type="STRING" id="504798.SAMN05421871_102754"/>
<keyword evidence="3" id="KW-1185">Reference proteome</keyword>
<name>A0A1H0K204_9PSEU</name>
<evidence type="ECO:0000313" key="3">
    <source>
        <dbReference type="Proteomes" id="UP000199651"/>
    </source>
</evidence>
<protein>
    <submittedName>
        <fullName evidence="2">Uncharacterized protein</fullName>
    </submittedName>
</protein>
<feature type="chain" id="PRO_5011759133" evidence="1">
    <location>
        <begin position="22"/>
        <end position="45"/>
    </location>
</feature>
<dbReference type="RefSeq" id="WP_166658038.1">
    <property type="nucleotide sequence ID" value="NZ_FNDV01000002.1"/>
</dbReference>
<dbReference type="Proteomes" id="UP000199651">
    <property type="component" value="Unassembled WGS sequence"/>
</dbReference>
<gene>
    <name evidence="2" type="ORF">SAMN05192558_103295</name>
</gene>
<feature type="signal peptide" evidence="1">
    <location>
        <begin position="1"/>
        <end position="21"/>
    </location>
</feature>
<dbReference type="EMBL" id="FNJB01000003">
    <property type="protein sequence ID" value="SDO49671.1"/>
    <property type="molecule type" value="Genomic_DNA"/>
</dbReference>
<evidence type="ECO:0000313" key="2">
    <source>
        <dbReference type="EMBL" id="SDO49671.1"/>
    </source>
</evidence>
<sequence>MKRRALLLIAALVAAAGLAIAAPTAFAGSFDNTVDERCCATPKAG</sequence>
<evidence type="ECO:0000256" key="1">
    <source>
        <dbReference type="SAM" id="SignalP"/>
    </source>
</evidence>